<keyword evidence="3" id="KW-1185">Reference proteome</keyword>
<organism evidence="2 3">
    <name type="scientific">Clonostachys rhizophaga</name>
    <dbReference type="NCBI Taxonomy" id="160324"/>
    <lineage>
        <taxon>Eukaryota</taxon>
        <taxon>Fungi</taxon>
        <taxon>Dikarya</taxon>
        <taxon>Ascomycota</taxon>
        <taxon>Pezizomycotina</taxon>
        <taxon>Sordariomycetes</taxon>
        <taxon>Hypocreomycetidae</taxon>
        <taxon>Hypocreales</taxon>
        <taxon>Bionectriaceae</taxon>
        <taxon>Clonostachys</taxon>
    </lineage>
</organism>
<gene>
    <name evidence="2" type="ORF">CRHIZ90672A_00014134</name>
</gene>
<accession>A0A9N9V4E4</accession>
<feature type="region of interest" description="Disordered" evidence="1">
    <location>
        <begin position="142"/>
        <end position="174"/>
    </location>
</feature>
<comment type="caution">
    <text evidence="2">The sequence shown here is derived from an EMBL/GenBank/DDBJ whole genome shotgun (WGS) entry which is preliminary data.</text>
</comment>
<dbReference type="Proteomes" id="UP000696573">
    <property type="component" value="Unassembled WGS sequence"/>
</dbReference>
<name>A0A9N9V4E4_9HYPO</name>
<feature type="compositionally biased region" description="Basic residues" evidence="1">
    <location>
        <begin position="142"/>
        <end position="152"/>
    </location>
</feature>
<evidence type="ECO:0000256" key="1">
    <source>
        <dbReference type="SAM" id="MobiDB-lite"/>
    </source>
</evidence>
<evidence type="ECO:0000313" key="3">
    <source>
        <dbReference type="Proteomes" id="UP000696573"/>
    </source>
</evidence>
<feature type="region of interest" description="Disordered" evidence="1">
    <location>
        <begin position="86"/>
        <end position="114"/>
    </location>
</feature>
<dbReference type="EMBL" id="CABFNQ020000485">
    <property type="protein sequence ID" value="CAH0016826.1"/>
    <property type="molecule type" value="Genomic_DNA"/>
</dbReference>
<feature type="compositionally biased region" description="Basic and acidic residues" evidence="1">
    <location>
        <begin position="153"/>
        <end position="165"/>
    </location>
</feature>
<dbReference type="AlphaFoldDB" id="A0A9N9V4E4"/>
<evidence type="ECO:0000313" key="2">
    <source>
        <dbReference type="EMBL" id="CAH0016826.1"/>
    </source>
</evidence>
<protein>
    <submittedName>
        <fullName evidence="2">Uncharacterized protein</fullName>
    </submittedName>
</protein>
<reference evidence="2" key="1">
    <citation type="submission" date="2021-10" db="EMBL/GenBank/DDBJ databases">
        <authorList>
            <person name="Piombo E."/>
        </authorList>
    </citation>
    <scope>NUCLEOTIDE SEQUENCE</scope>
</reference>
<proteinExistence type="predicted"/>
<sequence length="174" mass="19481">MAWVQHLESYFLSHLRRAAEDYEVTGGREEEAAVDLKEVNDVGEQDSSFRLNHPRQLYCGAPDEAQAPGRMPILMIGPCLAHTAVGSSKSRYQSRRTSVSFPTKRLTSPKSTPNTALTGMQALHSVGRQLCGSDLQELQKWRTKINKSKGKRKKEEKMTRKDKIQGDLGRTGLP</sequence>